<dbReference type="PANTHER" id="PTHR34702:SF1">
    <property type="entry name" value="NA(+)_H(+) ANTIPORTER SUBUNIT F"/>
    <property type="match status" value="1"/>
</dbReference>
<proteinExistence type="inferred from homology"/>
<dbReference type="GO" id="GO:0005886">
    <property type="term" value="C:plasma membrane"/>
    <property type="evidence" value="ECO:0007669"/>
    <property type="project" value="UniProtKB-SubCell"/>
</dbReference>
<sequence length="117" mass="12788">MSTGFTELTNGILAVTSFAVLVTMTLALIRATLGPTVFDRVLALNMFGTKTVLLICVVSFMSGRSDFLDLALLYSLMNFIGMVALLRFTQYNDFGGEQHDELGQRIPESSAKRKVSA</sequence>
<evidence type="ECO:0000256" key="2">
    <source>
        <dbReference type="ARBA" id="ARBA00009212"/>
    </source>
</evidence>
<dbReference type="Proteomes" id="UP000316213">
    <property type="component" value="Unassembled WGS sequence"/>
</dbReference>
<comment type="similarity">
    <text evidence="2">Belongs to the CPA3 antiporters (TC 2.A.63) subunit F family.</text>
</comment>
<feature type="transmembrane region" description="Helical" evidence="8">
    <location>
        <begin position="67"/>
        <end position="86"/>
    </location>
</feature>
<comment type="subcellular location">
    <subcellularLocation>
        <location evidence="1">Cell membrane</location>
        <topology evidence="1">Multi-pass membrane protein</topology>
    </subcellularLocation>
</comment>
<evidence type="ECO:0000256" key="5">
    <source>
        <dbReference type="ARBA" id="ARBA00022692"/>
    </source>
</evidence>
<feature type="transmembrane region" description="Helical" evidence="8">
    <location>
        <begin position="12"/>
        <end position="29"/>
    </location>
</feature>
<protein>
    <submittedName>
        <fullName evidence="9">Na(+)/H(+) antiporter subunit F</fullName>
    </submittedName>
</protein>
<name>A0A5C6ATZ2_9BACT</name>
<feature type="transmembrane region" description="Helical" evidence="8">
    <location>
        <begin position="41"/>
        <end position="61"/>
    </location>
</feature>
<evidence type="ECO:0000256" key="7">
    <source>
        <dbReference type="ARBA" id="ARBA00023136"/>
    </source>
</evidence>
<dbReference type="AlphaFoldDB" id="A0A5C6ATZ2"/>
<evidence type="ECO:0000313" key="10">
    <source>
        <dbReference type="Proteomes" id="UP000316213"/>
    </source>
</evidence>
<accession>A0A5C6ATZ2</accession>
<dbReference type="PANTHER" id="PTHR34702">
    <property type="entry name" value="NA(+)/H(+) ANTIPORTER SUBUNIT F1"/>
    <property type="match status" value="1"/>
</dbReference>
<evidence type="ECO:0000256" key="1">
    <source>
        <dbReference type="ARBA" id="ARBA00004651"/>
    </source>
</evidence>
<dbReference type="GO" id="GO:0015385">
    <property type="term" value="F:sodium:proton antiporter activity"/>
    <property type="evidence" value="ECO:0007669"/>
    <property type="project" value="TreeGrafter"/>
</dbReference>
<dbReference type="InterPro" id="IPR007208">
    <property type="entry name" value="MrpF/PhaF-like"/>
</dbReference>
<keyword evidence="10" id="KW-1185">Reference proteome</keyword>
<evidence type="ECO:0000256" key="8">
    <source>
        <dbReference type="SAM" id="Phobius"/>
    </source>
</evidence>
<keyword evidence="3" id="KW-0813">Transport</keyword>
<evidence type="ECO:0000256" key="4">
    <source>
        <dbReference type="ARBA" id="ARBA00022475"/>
    </source>
</evidence>
<keyword evidence="7 8" id="KW-0472">Membrane</keyword>
<evidence type="ECO:0000256" key="6">
    <source>
        <dbReference type="ARBA" id="ARBA00022989"/>
    </source>
</evidence>
<gene>
    <name evidence="9" type="primary">mrpF</name>
    <name evidence="9" type="ORF">Pla100_03920</name>
</gene>
<reference evidence="9 10" key="1">
    <citation type="submission" date="2019-02" db="EMBL/GenBank/DDBJ databases">
        <title>Deep-cultivation of Planctomycetes and their phenomic and genomic characterization uncovers novel biology.</title>
        <authorList>
            <person name="Wiegand S."/>
            <person name="Jogler M."/>
            <person name="Boedeker C."/>
            <person name="Pinto D."/>
            <person name="Vollmers J."/>
            <person name="Rivas-Marin E."/>
            <person name="Kohn T."/>
            <person name="Peeters S.H."/>
            <person name="Heuer A."/>
            <person name="Rast P."/>
            <person name="Oberbeckmann S."/>
            <person name="Bunk B."/>
            <person name="Jeske O."/>
            <person name="Meyerdierks A."/>
            <person name="Storesund J.E."/>
            <person name="Kallscheuer N."/>
            <person name="Luecker S."/>
            <person name="Lage O.M."/>
            <person name="Pohl T."/>
            <person name="Merkel B.J."/>
            <person name="Hornburger P."/>
            <person name="Mueller R.-W."/>
            <person name="Bruemmer F."/>
            <person name="Labrenz M."/>
            <person name="Spormann A.M."/>
            <person name="Op Den Camp H."/>
            <person name="Overmann J."/>
            <person name="Amann R."/>
            <person name="Jetten M.S.M."/>
            <person name="Mascher T."/>
            <person name="Medema M.H."/>
            <person name="Devos D.P."/>
            <person name="Kaster A.-K."/>
            <person name="Ovreas L."/>
            <person name="Rohde M."/>
            <person name="Galperin M.Y."/>
            <person name="Jogler C."/>
        </authorList>
    </citation>
    <scope>NUCLEOTIDE SEQUENCE [LARGE SCALE GENOMIC DNA]</scope>
    <source>
        <strain evidence="9 10">Pla100</strain>
    </source>
</reference>
<evidence type="ECO:0000313" key="9">
    <source>
        <dbReference type="EMBL" id="TWU03465.1"/>
    </source>
</evidence>
<dbReference type="RefSeq" id="WP_231602565.1">
    <property type="nucleotide sequence ID" value="NZ_SJPM01000001.1"/>
</dbReference>
<dbReference type="EMBL" id="SJPM01000001">
    <property type="protein sequence ID" value="TWU03465.1"/>
    <property type="molecule type" value="Genomic_DNA"/>
</dbReference>
<organism evidence="9 10">
    <name type="scientific">Neorhodopirellula pilleata</name>
    <dbReference type="NCBI Taxonomy" id="2714738"/>
    <lineage>
        <taxon>Bacteria</taxon>
        <taxon>Pseudomonadati</taxon>
        <taxon>Planctomycetota</taxon>
        <taxon>Planctomycetia</taxon>
        <taxon>Pirellulales</taxon>
        <taxon>Pirellulaceae</taxon>
        <taxon>Neorhodopirellula</taxon>
    </lineage>
</organism>
<comment type="caution">
    <text evidence="9">The sequence shown here is derived from an EMBL/GenBank/DDBJ whole genome shotgun (WGS) entry which is preliminary data.</text>
</comment>
<evidence type="ECO:0000256" key="3">
    <source>
        <dbReference type="ARBA" id="ARBA00022448"/>
    </source>
</evidence>
<keyword evidence="4" id="KW-1003">Cell membrane</keyword>
<keyword evidence="5 8" id="KW-0812">Transmembrane</keyword>
<keyword evidence="6 8" id="KW-1133">Transmembrane helix</keyword>
<dbReference type="Pfam" id="PF04066">
    <property type="entry name" value="MrpF_PhaF"/>
    <property type="match status" value="1"/>
</dbReference>